<protein>
    <submittedName>
        <fullName evidence="1">Uncharacterized protein</fullName>
    </submittedName>
</protein>
<organism evidence="1 2">
    <name type="scientific">Nyssa sinensis</name>
    <dbReference type="NCBI Taxonomy" id="561372"/>
    <lineage>
        <taxon>Eukaryota</taxon>
        <taxon>Viridiplantae</taxon>
        <taxon>Streptophyta</taxon>
        <taxon>Embryophyta</taxon>
        <taxon>Tracheophyta</taxon>
        <taxon>Spermatophyta</taxon>
        <taxon>Magnoliopsida</taxon>
        <taxon>eudicotyledons</taxon>
        <taxon>Gunneridae</taxon>
        <taxon>Pentapetalae</taxon>
        <taxon>asterids</taxon>
        <taxon>Cornales</taxon>
        <taxon>Nyssaceae</taxon>
        <taxon>Nyssa</taxon>
    </lineage>
</organism>
<gene>
    <name evidence="1" type="ORF">F0562_027058</name>
</gene>
<proteinExistence type="predicted"/>
<reference evidence="1 2" key="1">
    <citation type="submission" date="2019-09" db="EMBL/GenBank/DDBJ databases">
        <title>A chromosome-level genome assembly of the Chinese tupelo Nyssa sinensis.</title>
        <authorList>
            <person name="Yang X."/>
            <person name="Kang M."/>
            <person name="Yang Y."/>
            <person name="Xiong H."/>
            <person name="Wang M."/>
            <person name="Zhang Z."/>
            <person name="Wang Z."/>
            <person name="Wu H."/>
            <person name="Ma T."/>
            <person name="Liu J."/>
            <person name="Xi Z."/>
        </authorList>
    </citation>
    <scope>NUCLEOTIDE SEQUENCE [LARGE SCALE GENOMIC DNA]</scope>
    <source>
        <strain evidence="1">J267</strain>
        <tissue evidence="1">Leaf</tissue>
    </source>
</reference>
<keyword evidence="2" id="KW-1185">Reference proteome</keyword>
<dbReference type="OrthoDB" id="749393at2759"/>
<sequence>MERANCRKRRREGDEKKEWAKKVDLSYFDDYLDNNNKENSYETCKCDDPFMAVGVFDFPWLKEGVIFKTDDSEEFEEAFASCTYVDEASPVVTADLELSGQSQILCKSLTPLNFHDDDKFEDNLPSLQVDELCIWSSVLDQPLVTGFNKLYVLCIYSSGAERGLIKAAPNKHRRLQAWKQMNNMRRLLTDCS</sequence>
<dbReference type="AlphaFoldDB" id="A0A5J5B1U0"/>
<dbReference type="EMBL" id="CM018038">
    <property type="protein sequence ID" value="KAA8537255.1"/>
    <property type="molecule type" value="Genomic_DNA"/>
</dbReference>
<dbReference type="Proteomes" id="UP000325577">
    <property type="component" value="Linkage Group LG15"/>
</dbReference>
<accession>A0A5J5B1U0</accession>
<evidence type="ECO:0000313" key="2">
    <source>
        <dbReference type="Proteomes" id="UP000325577"/>
    </source>
</evidence>
<evidence type="ECO:0000313" key="1">
    <source>
        <dbReference type="EMBL" id="KAA8537255.1"/>
    </source>
</evidence>
<name>A0A5J5B1U0_9ASTE</name>